<feature type="region of interest" description="Disordered" evidence="1">
    <location>
        <begin position="39"/>
        <end position="60"/>
    </location>
</feature>
<gene>
    <name evidence="2" type="ORF">LCGC14_0595840</name>
</gene>
<name>A0A0F9RC00_9ZZZZ</name>
<proteinExistence type="predicted"/>
<protein>
    <submittedName>
        <fullName evidence="2">Uncharacterized protein</fullName>
    </submittedName>
</protein>
<evidence type="ECO:0000256" key="1">
    <source>
        <dbReference type="SAM" id="MobiDB-lite"/>
    </source>
</evidence>
<organism evidence="2">
    <name type="scientific">marine sediment metagenome</name>
    <dbReference type="NCBI Taxonomy" id="412755"/>
    <lineage>
        <taxon>unclassified sequences</taxon>
        <taxon>metagenomes</taxon>
        <taxon>ecological metagenomes</taxon>
    </lineage>
</organism>
<sequence>MTEKCCICGKQAEYAVYHTITDQPKATYYCSEHFKERYGNGRSLGDPAEERRKYYKRLRR</sequence>
<dbReference type="AlphaFoldDB" id="A0A0F9RC00"/>
<comment type="caution">
    <text evidence="2">The sequence shown here is derived from an EMBL/GenBank/DDBJ whole genome shotgun (WGS) entry which is preliminary data.</text>
</comment>
<dbReference type="EMBL" id="LAZR01000943">
    <property type="protein sequence ID" value="KKN54090.1"/>
    <property type="molecule type" value="Genomic_DNA"/>
</dbReference>
<accession>A0A0F9RC00</accession>
<reference evidence="2" key="1">
    <citation type="journal article" date="2015" name="Nature">
        <title>Complex archaea that bridge the gap between prokaryotes and eukaryotes.</title>
        <authorList>
            <person name="Spang A."/>
            <person name="Saw J.H."/>
            <person name="Jorgensen S.L."/>
            <person name="Zaremba-Niedzwiedzka K."/>
            <person name="Martijn J."/>
            <person name="Lind A.E."/>
            <person name="van Eijk R."/>
            <person name="Schleper C."/>
            <person name="Guy L."/>
            <person name="Ettema T.J."/>
        </authorList>
    </citation>
    <scope>NUCLEOTIDE SEQUENCE</scope>
</reference>
<evidence type="ECO:0000313" key="2">
    <source>
        <dbReference type="EMBL" id="KKN54090.1"/>
    </source>
</evidence>